<evidence type="ECO:0000313" key="1">
    <source>
        <dbReference type="EMBL" id="ART30396.1"/>
    </source>
</evidence>
<reference evidence="1" key="1">
    <citation type="submission" date="2017-03" db="EMBL/GenBank/DDBJ databases">
        <title>The mitochondrial genome of the carnivorous plant Utricularia reniformis (Lentibulariaceae): structure, comparative analysis and evolutionary landmarks.</title>
        <authorList>
            <person name="Silva S.R."/>
            <person name="Alvarenga D.O."/>
            <person name="Michael T.P."/>
            <person name="Miranda V.F.O."/>
            <person name="Varani A.M."/>
        </authorList>
    </citation>
    <scope>NUCLEOTIDE SEQUENCE</scope>
</reference>
<organism evidence="1">
    <name type="scientific">Utricularia reniformis</name>
    <dbReference type="NCBI Taxonomy" id="192314"/>
    <lineage>
        <taxon>Eukaryota</taxon>
        <taxon>Viridiplantae</taxon>
        <taxon>Streptophyta</taxon>
        <taxon>Embryophyta</taxon>
        <taxon>Tracheophyta</taxon>
        <taxon>Spermatophyta</taxon>
        <taxon>Magnoliopsida</taxon>
        <taxon>eudicotyledons</taxon>
        <taxon>Gunneridae</taxon>
        <taxon>Pentapetalae</taxon>
        <taxon>asterids</taxon>
        <taxon>lamiids</taxon>
        <taxon>Lamiales</taxon>
        <taxon>Lentibulariaceae</taxon>
        <taxon>Utricularia</taxon>
    </lineage>
</organism>
<gene>
    <name evidence="1" type="ORF">AEK19_MT1667</name>
</gene>
<proteinExistence type="predicted"/>
<dbReference type="AlphaFoldDB" id="A0A1Y0AZ01"/>
<name>A0A1Y0AZ01_9LAMI</name>
<sequence length="88" mass="10298">MDGWLDRKERLQLRDRLSYRRGFFCTVHARGTLVLLSECGLVPSVVHRKNEGVSLCFDFFFWIRVSDSSFCFFCSLVWAEDGSEVPRN</sequence>
<protein>
    <submittedName>
        <fullName evidence="1">Uncharacterized protein</fullName>
    </submittedName>
</protein>
<accession>A0A1Y0AZ01</accession>
<geneLocation type="mitochondrion" evidence="1"/>
<keyword evidence="1" id="KW-0496">Mitochondrion</keyword>
<dbReference type="EMBL" id="KY774314">
    <property type="protein sequence ID" value="ART30396.1"/>
    <property type="molecule type" value="Genomic_DNA"/>
</dbReference>